<dbReference type="KEGG" id="dsq:DICSQDRAFT_69423"/>
<dbReference type="EMBL" id="JH719450">
    <property type="protein sequence ID" value="EJF57495.1"/>
    <property type="molecule type" value="Genomic_DNA"/>
</dbReference>
<dbReference type="OrthoDB" id="3340520at2759"/>
<dbReference type="PANTHER" id="PTHR33973:SF4">
    <property type="entry name" value="OS07G0153300 PROTEIN"/>
    <property type="match status" value="1"/>
</dbReference>
<evidence type="ECO:0000313" key="3">
    <source>
        <dbReference type="Proteomes" id="UP000053319"/>
    </source>
</evidence>
<dbReference type="Proteomes" id="UP000053319">
    <property type="component" value="Unassembled WGS sequence"/>
</dbReference>
<accession>R7SP25</accession>
<dbReference type="InterPro" id="IPR010775">
    <property type="entry name" value="DUF1365"/>
</dbReference>
<feature type="signal peptide" evidence="1">
    <location>
        <begin position="1"/>
        <end position="16"/>
    </location>
</feature>
<feature type="chain" id="PRO_5004455948" description="DUF1365-domain-containing protein" evidence="1">
    <location>
        <begin position="17"/>
        <end position="558"/>
    </location>
</feature>
<evidence type="ECO:0000313" key="2">
    <source>
        <dbReference type="EMBL" id="EJF57495.1"/>
    </source>
</evidence>
<proteinExistence type="predicted"/>
<protein>
    <recommendedName>
        <fullName evidence="4">DUF1365-domain-containing protein</fullName>
    </recommendedName>
</protein>
<name>R7SP25_DICSQ</name>
<dbReference type="RefSeq" id="XP_007369812.1">
    <property type="nucleotide sequence ID" value="XM_007369750.1"/>
</dbReference>
<evidence type="ECO:0008006" key="4">
    <source>
        <dbReference type="Google" id="ProtNLM"/>
    </source>
</evidence>
<dbReference type="PANTHER" id="PTHR33973">
    <property type="entry name" value="OS07G0153300 PROTEIN"/>
    <property type="match status" value="1"/>
</dbReference>
<dbReference type="AlphaFoldDB" id="R7SP25"/>
<sequence>MLQAVVASVVAIAASAALYLAHKGDEKSAPNNAYILENTVTHARLLPEPSTHAFSYPTVAFLLSLDALESHSLDLAGGWLFGYGGVSWRVTGLRSAAYLLPDSRRDGKKSRGIEEKLREVLEQHGEDGGELGDVWMLTMPSYMGYEGINPLTVHYCYRRGEERMAWTVFEIHNTFGEKHVHVLDGVRSISYLISPAGHLRFDHSWTIDRGFHVSPFNDRLGKYTIAISAPPPPRSPALASSPPRPKIRIHLHASADSLGADSEKTSAVGPLKLTATQVARRAVPLTCSTLVGTLTRYPFALLLSFSRILYHAWVLHYVKRLDVFPRPDPKPAMANWGVHPRRVQPGQGAADCAKDPVSRAYGGVGWQDEGPLEAYSRRIAADFLSRRAEELRLDITLVSGDPSVPDLTFSPWTALVDGEGEREELVVYYTAPRFFTTLLLAPSPAHLLLLRRADDLFRVSSDELFVRVFSASSMEHPGLSWTQKLRASLLPRSFVSSAAMVSQHPLDSRAPRVLNALAVCALHLADALEHIIFTVLGARFVHGTEPWRRWERAAAHGS</sequence>
<evidence type="ECO:0000256" key="1">
    <source>
        <dbReference type="SAM" id="SignalP"/>
    </source>
</evidence>
<reference evidence="2 3" key="1">
    <citation type="journal article" date="2012" name="Science">
        <title>The Paleozoic origin of enzymatic lignin decomposition reconstructed from 31 fungal genomes.</title>
        <authorList>
            <person name="Floudas D."/>
            <person name="Binder M."/>
            <person name="Riley R."/>
            <person name="Barry K."/>
            <person name="Blanchette R.A."/>
            <person name="Henrissat B."/>
            <person name="Martinez A.T."/>
            <person name="Otillar R."/>
            <person name="Spatafora J.W."/>
            <person name="Yadav J.S."/>
            <person name="Aerts A."/>
            <person name="Benoit I."/>
            <person name="Boyd A."/>
            <person name="Carlson A."/>
            <person name="Copeland A."/>
            <person name="Coutinho P.M."/>
            <person name="de Vries R.P."/>
            <person name="Ferreira P."/>
            <person name="Findley K."/>
            <person name="Foster B."/>
            <person name="Gaskell J."/>
            <person name="Glotzer D."/>
            <person name="Gorecki P."/>
            <person name="Heitman J."/>
            <person name="Hesse C."/>
            <person name="Hori C."/>
            <person name="Igarashi K."/>
            <person name="Jurgens J.A."/>
            <person name="Kallen N."/>
            <person name="Kersten P."/>
            <person name="Kohler A."/>
            <person name="Kuees U."/>
            <person name="Kumar T.K.A."/>
            <person name="Kuo A."/>
            <person name="LaButti K."/>
            <person name="Larrondo L.F."/>
            <person name="Lindquist E."/>
            <person name="Ling A."/>
            <person name="Lombard V."/>
            <person name="Lucas S."/>
            <person name="Lundell T."/>
            <person name="Martin R."/>
            <person name="McLaughlin D.J."/>
            <person name="Morgenstern I."/>
            <person name="Morin E."/>
            <person name="Murat C."/>
            <person name="Nagy L.G."/>
            <person name="Nolan M."/>
            <person name="Ohm R.A."/>
            <person name="Patyshakuliyeva A."/>
            <person name="Rokas A."/>
            <person name="Ruiz-Duenas F.J."/>
            <person name="Sabat G."/>
            <person name="Salamov A."/>
            <person name="Samejima M."/>
            <person name="Schmutz J."/>
            <person name="Slot J.C."/>
            <person name="St John F."/>
            <person name="Stenlid J."/>
            <person name="Sun H."/>
            <person name="Sun S."/>
            <person name="Syed K."/>
            <person name="Tsang A."/>
            <person name="Wiebenga A."/>
            <person name="Young D."/>
            <person name="Pisabarro A."/>
            <person name="Eastwood D.C."/>
            <person name="Martin F."/>
            <person name="Cullen D."/>
            <person name="Grigoriev I.V."/>
            <person name="Hibbett D.S."/>
        </authorList>
    </citation>
    <scope>NUCLEOTIDE SEQUENCE [LARGE SCALE GENOMIC DNA]</scope>
    <source>
        <strain evidence="2 3">LYAD-421 SS1</strain>
    </source>
</reference>
<dbReference type="GeneID" id="18843630"/>
<keyword evidence="1" id="KW-0732">Signal</keyword>
<organism evidence="2 3">
    <name type="scientific">Dichomitus squalens (strain LYAD-421)</name>
    <name type="common">Western red white-rot fungus</name>
    <dbReference type="NCBI Taxonomy" id="732165"/>
    <lineage>
        <taxon>Eukaryota</taxon>
        <taxon>Fungi</taxon>
        <taxon>Dikarya</taxon>
        <taxon>Basidiomycota</taxon>
        <taxon>Agaricomycotina</taxon>
        <taxon>Agaricomycetes</taxon>
        <taxon>Polyporales</taxon>
        <taxon>Polyporaceae</taxon>
        <taxon>Dichomitus</taxon>
    </lineage>
</organism>
<dbReference type="OMA" id="GWLFGYG"/>
<gene>
    <name evidence="2" type="ORF">DICSQDRAFT_69423</name>
</gene>
<dbReference type="HOGENOM" id="CLU_016237_0_0_1"/>
<dbReference type="Pfam" id="PF07103">
    <property type="entry name" value="DUF1365"/>
    <property type="match status" value="1"/>
</dbReference>